<dbReference type="AlphaFoldDB" id="A0A4Y2DHT9"/>
<feature type="signal peptide" evidence="2">
    <location>
        <begin position="1"/>
        <end position="22"/>
    </location>
</feature>
<evidence type="ECO:0000256" key="2">
    <source>
        <dbReference type="SAM" id="SignalP"/>
    </source>
</evidence>
<dbReference type="EMBL" id="BGPR01000355">
    <property type="protein sequence ID" value="GBM15145.1"/>
    <property type="molecule type" value="Genomic_DNA"/>
</dbReference>
<feature type="chain" id="PRO_5021477437" evidence="2">
    <location>
        <begin position="23"/>
        <end position="215"/>
    </location>
</feature>
<dbReference type="Proteomes" id="UP000499080">
    <property type="component" value="Unassembled WGS sequence"/>
</dbReference>
<evidence type="ECO:0000313" key="4">
    <source>
        <dbReference type="Proteomes" id="UP000499080"/>
    </source>
</evidence>
<accession>A0A4Y2DHT9</accession>
<sequence length="215" mass="24689">MNRFRLRMAKHCLLLSLRATTALETRTSHECVRRKYPILQVLVSSKYSYLPSTRIFQVLVSSKYSYLQSTHIFQVLVSSKNGRGGGLMVRLRGRRIPHSKPGSIEDPSFMLKFKRPVTDMVRKLGKIRRWYRCIQQPISHLETLMVTVQVSSAPSDPSSELRGPSQNSPLVAAKQNGNITKTKSSKYEMRLKSRSWYTLLKWRQVAKANTGNTFI</sequence>
<protein>
    <submittedName>
        <fullName evidence="3">Uncharacterized protein</fullName>
    </submittedName>
</protein>
<keyword evidence="4" id="KW-1185">Reference proteome</keyword>
<organism evidence="3 4">
    <name type="scientific">Araneus ventricosus</name>
    <name type="common">Orbweaver spider</name>
    <name type="synonym">Epeira ventricosa</name>
    <dbReference type="NCBI Taxonomy" id="182803"/>
    <lineage>
        <taxon>Eukaryota</taxon>
        <taxon>Metazoa</taxon>
        <taxon>Ecdysozoa</taxon>
        <taxon>Arthropoda</taxon>
        <taxon>Chelicerata</taxon>
        <taxon>Arachnida</taxon>
        <taxon>Araneae</taxon>
        <taxon>Araneomorphae</taxon>
        <taxon>Entelegynae</taxon>
        <taxon>Araneoidea</taxon>
        <taxon>Araneidae</taxon>
        <taxon>Araneus</taxon>
    </lineage>
</organism>
<evidence type="ECO:0000313" key="3">
    <source>
        <dbReference type="EMBL" id="GBM15145.1"/>
    </source>
</evidence>
<feature type="compositionally biased region" description="Polar residues" evidence="1">
    <location>
        <begin position="154"/>
        <end position="182"/>
    </location>
</feature>
<gene>
    <name evidence="3" type="ORF">AVEN_242183_1</name>
</gene>
<keyword evidence="2" id="KW-0732">Signal</keyword>
<proteinExistence type="predicted"/>
<name>A0A4Y2DHT9_ARAVE</name>
<reference evidence="3 4" key="1">
    <citation type="journal article" date="2019" name="Sci. Rep.">
        <title>Orb-weaving spider Araneus ventricosus genome elucidates the spidroin gene catalogue.</title>
        <authorList>
            <person name="Kono N."/>
            <person name="Nakamura H."/>
            <person name="Ohtoshi R."/>
            <person name="Moran D.A.P."/>
            <person name="Shinohara A."/>
            <person name="Yoshida Y."/>
            <person name="Fujiwara M."/>
            <person name="Mori M."/>
            <person name="Tomita M."/>
            <person name="Arakawa K."/>
        </authorList>
    </citation>
    <scope>NUCLEOTIDE SEQUENCE [LARGE SCALE GENOMIC DNA]</scope>
</reference>
<evidence type="ECO:0000256" key="1">
    <source>
        <dbReference type="SAM" id="MobiDB-lite"/>
    </source>
</evidence>
<feature type="region of interest" description="Disordered" evidence="1">
    <location>
        <begin position="154"/>
        <end position="183"/>
    </location>
</feature>
<comment type="caution">
    <text evidence="3">The sequence shown here is derived from an EMBL/GenBank/DDBJ whole genome shotgun (WGS) entry which is preliminary data.</text>
</comment>